<dbReference type="InterPro" id="IPR027417">
    <property type="entry name" value="P-loop_NTPase"/>
</dbReference>
<dbReference type="PROSITE" id="PS51194">
    <property type="entry name" value="HELICASE_CTER"/>
    <property type="match status" value="1"/>
</dbReference>
<dbReference type="AlphaFoldDB" id="A0A1R1Y9A2"/>
<keyword evidence="3" id="KW-1185">Reference proteome</keyword>
<dbReference type="EMBL" id="LSSM01002024">
    <property type="protein sequence ID" value="OMJ23444.1"/>
    <property type="molecule type" value="Genomic_DNA"/>
</dbReference>
<accession>A0A1R1Y9A2</accession>
<feature type="domain" description="Helicase C-terminal" evidence="1">
    <location>
        <begin position="46"/>
        <end position="194"/>
    </location>
</feature>
<dbReference type="InterPro" id="IPR001650">
    <property type="entry name" value="Helicase_C-like"/>
</dbReference>
<proteinExistence type="predicted"/>
<protein>
    <recommendedName>
        <fullName evidence="1">Helicase C-terminal domain-containing protein</fullName>
    </recommendedName>
</protein>
<dbReference type="SUPFAM" id="SSF52540">
    <property type="entry name" value="P-loop containing nucleoside triphosphate hydrolases"/>
    <property type="match status" value="1"/>
</dbReference>
<name>A0A1R1Y9A2_9FUNG</name>
<organism evidence="2 3">
    <name type="scientific">Smittium culicis</name>
    <dbReference type="NCBI Taxonomy" id="133412"/>
    <lineage>
        <taxon>Eukaryota</taxon>
        <taxon>Fungi</taxon>
        <taxon>Fungi incertae sedis</taxon>
        <taxon>Zoopagomycota</taxon>
        <taxon>Kickxellomycotina</taxon>
        <taxon>Harpellomycetes</taxon>
        <taxon>Harpellales</taxon>
        <taxon>Legeriomycetaceae</taxon>
        <taxon>Smittium</taxon>
    </lineage>
</organism>
<comment type="caution">
    <text evidence="2">The sequence shown here is derived from an EMBL/GenBank/DDBJ whole genome shotgun (WGS) entry which is preliminary data.</text>
</comment>
<sequence length="606" mass="67838">MFAYHNRAVIDGTQGFYFNDASDKKPVLKVQTLTVPSSDQYFEASKMKELVGLVKDLSSKNKKLLVLTKTKPACERVCESLTRKLDMFDGLIMFHNDLVYNLKLIALKKFEAGDYNIAICPQSLASQLQKLSVDVVIHYDMPASLDDFLIQVNRLDTVNNAFFGLNSFQNQRQSILESKYDFCNSIVFTPEKLDSECNYNITQILSSHYDKPTIRKLIKYVFDLLFGSLVSSDGALLSSAEKKEYIEKKIARGQQESSKSKYVTVSIPFDASVQRQLDLSEYEIKNLVASLSVLMPSWFTVSGYFGKKAVLTSTKLGTNKFSLLFCSKYIVNNELDLARYCNQTGADVLDVIEKLNTCAASSGSGSGGFVVSYSENSVYLKISSELLADLLGDNGSEIDESIVEKLDKQAFMVSSTKLDKLVEMYDFFNCLTGIKQCVANDEIGVLKNVRLEQSEASSKIKSYLEGTASNYTCSTPNASTDDALQLPPQSGQINDIKQLEEFYINKCQFIRSKDMIVTDSNYVSDNDCNGCKLDDHTYSSLKTFISQQGTLFSSGKSIARIFHGIGSPSYPVTEWGWTNNFGKFKHVSFCMLSYEAHKLLIKSNFH</sequence>
<dbReference type="Gene3D" id="3.40.50.300">
    <property type="entry name" value="P-loop containing nucleotide triphosphate hydrolases"/>
    <property type="match status" value="1"/>
</dbReference>
<reference evidence="3" key="1">
    <citation type="submission" date="2017-01" db="EMBL/GenBank/DDBJ databases">
        <authorList>
            <person name="Wang Y."/>
            <person name="White M."/>
            <person name="Kvist S."/>
            <person name="Moncalvo J.-M."/>
        </authorList>
    </citation>
    <scope>NUCLEOTIDE SEQUENCE [LARGE SCALE GENOMIC DNA]</scope>
    <source>
        <strain evidence="3">ID-206-W2</strain>
    </source>
</reference>
<evidence type="ECO:0000313" key="3">
    <source>
        <dbReference type="Proteomes" id="UP000187429"/>
    </source>
</evidence>
<evidence type="ECO:0000259" key="1">
    <source>
        <dbReference type="PROSITE" id="PS51194"/>
    </source>
</evidence>
<dbReference type="Proteomes" id="UP000187429">
    <property type="component" value="Unassembled WGS sequence"/>
</dbReference>
<gene>
    <name evidence="2" type="ORF">AYI69_g4981</name>
</gene>
<dbReference type="OrthoDB" id="5598754at2759"/>
<evidence type="ECO:0000313" key="2">
    <source>
        <dbReference type="EMBL" id="OMJ23444.1"/>
    </source>
</evidence>